<proteinExistence type="predicted"/>
<dbReference type="EMBL" id="JAGIKT010000011">
    <property type="protein sequence ID" value="MBP0110870.1"/>
    <property type="molecule type" value="Genomic_DNA"/>
</dbReference>
<protein>
    <recommendedName>
        <fullName evidence="3">Fe/B12 periplasmic-binding domain-containing protein</fullName>
    </recommendedName>
</protein>
<evidence type="ECO:0000313" key="2">
    <source>
        <dbReference type="Proteomes" id="UP000669317"/>
    </source>
</evidence>
<reference evidence="1 2" key="1">
    <citation type="submission" date="2021-03" db="EMBL/GenBank/DDBJ databases">
        <title>Genome Sequence of Bradyrhizobium vignae strain ISRA400.</title>
        <authorList>
            <person name="Tisa L.S."/>
            <person name="Svistoonoff S."/>
            <person name="Hocher V."/>
            <person name="Fall S."/>
            <person name="Zaiya A."/>
            <person name="Naing D."/>
            <person name="Niang N."/>
            <person name="Diouf A."/>
            <person name="Dasylva M.C."/>
            <person name="Toure O."/>
            <person name="Gueye M."/>
            <person name="Gully D."/>
            <person name="Tisseyre P."/>
            <person name="Simpson S."/>
            <person name="Morris K."/>
            <person name="Thomas W.K."/>
        </authorList>
    </citation>
    <scope>NUCLEOTIDE SEQUENCE [LARGE SCALE GENOMIC DNA]</scope>
    <source>
        <strain evidence="1 2">ISRA400</strain>
    </source>
</reference>
<keyword evidence="2" id="KW-1185">Reference proteome</keyword>
<dbReference type="Proteomes" id="UP000669317">
    <property type="component" value="Unassembled WGS sequence"/>
</dbReference>
<evidence type="ECO:0008006" key="3">
    <source>
        <dbReference type="Google" id="ProtNLM"/>
    </source>
</evidence>
<sequence length="134" mass="14590">MPVALSSLILLPALLRQLPLAAKIVILTYDSTYCNDDLLGVSPTERARIAIAGVEGGEFWHNALKRPPRPTELDIVEKDATASLARIRSAHPDIAAILLECARFPLVAPAIRRAAKLPVYDITHLCRMMLASIA</sequence>
<organism evidence="1 2">
    <name type="scientific">Bradyrhizobium vignae</name>
    <dbReference type="NCBI Taxonomy" id="1549949"/>
    <lineage>
        <taxon>Bacteria</taxon>
        <taxon>Pseudomonadati</taxon>
        <taxon>Pseudomonadota</taxon>
        <taxon>Alphaproteobacteria</taxon>
        <taxon>Hyphomicrobiales</taxon>
        <taxon>Nitrobacteraceae</taxon>
        <taxon>Bradyrhizobium</taxon>
    </lineage>
</organism>
<comment type="caution">
    <text evidence="1">The sequence shown here is derived from an EMBL/GenBank/DDBJ whole genome shotgun (WGS) entry which is preliminary data.</text>
</comment>
<gene>
    <name evidence="1" type="ORF">JWS04_07145</name>
</gene>
<name>A0ABS3ZRV0_9BRAD</name>
<evidence type="ECO:0000313" key="1">
    <source>
        <dbReference type="EMBL" id="MBP0110870.1"/>
    </source>
</evidence>
<accession>A0ABS3ZRV0</accession>